<evidence type="ECO:0000313" key="1">
    <source>
        <dbReference type="EMBL" id="KAJ4722220.1"/>
    </source>
</evidence>
<evidence type="ECO:0000313" key="2">
    <source>
        <dbReference type="Proteomes" id="UP001164539"/>
    </source>
</evidence>
<dbReference type="EMBL" id="CM051396">
    <property type="protein sequence ID" value="KAJ4722220.1"/>
    <property type="molecule type" value="Genomic_DNA"/>
</dbReference>
<reference evidence="1 2" key="1">
    <citation type="journal article" date="2023" name="Science">
        <title>Complex scaffold remodeling in plant triterpene biosynthesis.</title>
        <authorList>
            <person name="De La Pena R."/>
            <person name="Hodgson H."/>
            <person name="Liu J.C."/>
            <person name="Stephenson M.J."/>
            <person name="Martin A.C."/>
            <person name="Owen C."/>
            <person name="Harkess A."/>
            <person name="Leebens-Mack J."/>
            <person name="Jimenez L.E."/>
            <person name="Osbourn A."/>
            <person name="Sattely E.S."/>
        </authorList>
    </citation>
    <scope>NUCLEOTIDE SEQUENCE [LARGE SCALE GENOMIC DNA]</scope>
    <source>
        <strain evidence="2">cv. JPN11</strain>
        <tissue evidence="1">Leaf</tissue>
    </source>
</reference>
<dbReference type="Proteomes" id="UP001164539">
    <property type="component" value="Chromosome 3"/>
</dbReference>
<keyword evidence="2" id="KW-1185">Reference proteome</keyword>
<organism evidence="1 2">
    <name type="scientific">Melia azedarach</name>
    <name type="common">Chinaberry tree</name>
    <dbReference type="NCBI Taxonomy" id="155640"/>
    <lineage>
        <taxon>Eukaryota</taxon>
        <taxon>Viridiplantae</taxon>
        <taxon>Streptophyta</taxon>
        <taxon>Embryophyta</taxon>
        <taxon>Tracheophyta</taxon>
        <taxon>Spermatophyta</taxon>
        <taxon>Magnoliopsida</taxon>
        <taxon>eudicotyledons</taxon>
        <taxon>Gunneridae</taxon>
        <taxon>Pentapetalae</taxon>
        <taxon>rosids</taxon>
        <taxon>malvids</taxon>
        <taxon>Sapindales</taxon>
        <taxon>Meliaceae</taxon>
        <taxon>Melia</taxon>
    </lineage>
</organism>
<name>A0ACC1YHT3_MELAZ</name>
<gene>
    <name evidence="1" type="ORF">OWV82_005757</name>
</gene>
<proteinExistence type="predicted"/>
<protein>
    <submittedName>
        <fullName evidence="1">Zinc finger CCCH domain-containing protein</fullName>
    </submittedName>
</protein>
<accession>A0ACC1YHT3</accession>
<comment type="caution">
    <text evidence="1">The sequence shown here is derived from an EMBL/GenBank/DDBJ whole genome shotgun (WGS) entry which is preliminary data.</text>
</comment>
<sequence length="461" mass="48770">MERYGRVSEGSQSDPSPEWTAPGTETRLEEHMWQLGLGAGVESYPERPDEADCIHYLRTGFCGYGSRCRFNHPRDRGVVTGAPRAGGGEFPERVGQPICQYYMRTGACKFGASCKYHHPRPGAGSISNVSLNYYGYPMRPGEKECSYYMKTGQCKFGATCKFHHPQPAGVQAPTPSPAPQVAAVPTAVPGPPLYPTVQSPSAPSTQQYGLLVARPPLLPSSYVQGPYGPVLVSPGMVPVQGWNPYQASVNPISSPGAGTQSTVGSSSVYGLTQLSASAPAYTGTYQLIPSSVGPSSSSQKEHPFPERPGQPECQYYVKTGDCKFGSSCRYHHPRELIVPKTGSCPQPFWSSFASRCSTLYSLCTTWTDMPVAPYPVGSSIGTLAPSSSSSDLRPELISGSSKDSVSTRMSSAVSTSSGSVGAILSKSGPVPHSSMQQSGQSSGPSTADSSNNSNAEARTSS</sequence>